<proteinExistence type="predicted"/>
<protein>
    <submittedName>
        <fullName evidence="1">Phage immunity repressor protein</fullName>
    </submittedName>
</protein>
<reference evidence="1 2" key="1">
    <citation type="submission" date="2016-03" db="EMBL/GenBank/DDBJ databases">
        <title>Genome Sequence and Comparative Pathogenic Determinants of Uropathogenic Escherichia coli O25b:H4, a Clinical Isolate from Saudi Arabia.</title>
        <authorList>
            <person name="Alyamani E.A.J."/>
            <person name="Khiyami M.A."/>
            <person name="Booq R.Y."/>
            <person name="Bahwerth F.S."/>
            <person name="Vaisvil B."/>
            <person name="Schmitt D.P."/>
            <person name="Kapatral V."/>
        </authorList>
    </citation>
    <scope>NUCLEOTIDE SEQUENCE [LARGE SCALE GENOMIC DNA]</scope>
    <source>
        <strain evidence="1 2">O25b:H4</strain>
    </source>
</reference>
<sequence length="88" mass="9579">MFSGAIFLTQPQNRLSGLASRITSQRIAAFAVFFCVKHCHIRIMVGRAGAEKSAPGFVMTGYANPVRLTTSLIGVRGGDHPINWSHHI</sequence>
<dbReference type="InterPro" id="IPR018880">
    <property type="entry name" value="Phage_P4_Ash"/>
</dbReference>
<dbReference type="EMBL" id="CP015087">
    <property type="protein sequence ID" value="ANK07172.1"/>
    <property type="molecule type" value="Genomic_DNA"/>
</dbReference>
<gene>
    <name evidence="1" type="ORF">WLH_05911</name>
</gene>
<accession>A0A192CN74</accession>
<dbReference type="Pfam" id="PF10554">
    <property type="entry name" value="Phage_ASH"/>
    <property type="match status" value="1"/>
</dbReference>
<dbReference type="PATRIC" id="fig|941280.3.peg.5861"/>
<evidence type="ECO:0000313" key="2">
    <source>
        <dbReference type="Proteomes" id="UP000183316"/>
    </source>
</evidence>
<dbReference type="AlphaFoldDB" id="A0A192CN74"/>
<name>A0A192CN74_ECO25</name>
<dbReference type="Proteomes" id="UP000183316">
    <property type="component" value="Extrachromosomal Element unnamed1"/>
</dbReference>
<evidence type="ECO:0000313" key="1">
    <source>
        <dbReference type="EMBL" id="ANK07172.1"/>
    </source>
</evidence>
<organism evidence="1 2">
    <name type="scientific">Escherichia coli O25b:H4</name>
    <dbReference type="NCBI Taxonomy" id="941280"/>
    <lineage>
        <taxon>Bacteria</taxon>
        <taxon>Pseudomonadati</taxon>
        <taxon>Pseudomonadota</taxon>
        <taxon>Gammaproteobacteria</taxon>
        <taxon>Enterobacterales</taxon>
        <taxon>Enterobacteriaceae</taxon>
        <taxon>Escherichia</taxon>
    </lineage>
</organism>